<evidence type="ECO:0000256" key="4">
    <source>
        <dbReference type="ARBA" id="ARBA00023163"/>
    </source>
</evidence>
<dbReference type="SUPFAM" id="SSF47113">
    <property type="entry name" value="Histone-fold"/>
    <property type="match status" value="1"/>
</dbReference>
<evidence type="ECO:0000313" key="8">
    <source>
        <dbReference type="EMBL" id="OUT21573.1"/>
    </source>
</evidence>
<feature type="compositionally biased region" description="Acidic residues" evidence="6">
    <location>
        <begin position="61"/>
        <end position="107"/>
    </location>
</feature>
<dbReference type="GO" id="GO:0051123">
    <property type="term" value="P:RNA polymerase II preinitiation complex assembly"/>
    <property type="evidence" value="ECO:0007669"/>
    <property type="project" value="InterPro"/>
</dbReference>
<feature type="compositionally biased region" description="Basic and acidic residues" evidence="6">
    <location>
        <begin position="37"/>
        <end position="47"/>
    </location>
</feature>
<accession>A0A1Z8JLX0</accession>
<feature type="region of interest" description="Disordered" evidence="6">
    <location>
        <begin position="284"/>
        <end position="309"/>
    </location>
</feature>
<evidence type="ECO:0000313" key="9">
    <source>
        <dbReference type="Proteomes" id="UP000195871"/>
    </source>
</evidence>
<dbReference type="GO" id="GO:0005669">
    <property type="term" value="C:transcription factor TFIID complex"/>
    <property type="evidence" value="ECO:0007669"/>
    <property type="project" value="InterPro"/>
</dbReference>
<sequence>MDSERQNAELDHIFGLGGTVEEAGVKKEDPIVAANRFLHEREEEQKTIRRSQAILAKLENGDEDDDDDDDDDDEDENDDDDDDDDEEEDDDDDDDEEDDDDDDEESDSGNYGKDKRMKEAQVNSDESIGDESEDEDPVDKLLREHGLTIDDVPLELTLNEQRKLLVDSMDEEQLTRYEFFRRTNLNSGGIKKLVNAVCSVSVNNDFAKLLAGVGKVFVGEIVTLAKEEQRLQQERRVREILTEFEKIPESQKQQQLQQLQQLQHIQQLTPEHIRAAWYRRSAQHRNKSRIHGVKIPHARSTNRRGKSLF</sequence>
<dbReference type="PANTHER" id="PTHR13218">
    <property type="entry name" value="TRANSCRIPTION INITIATION FACTOR TFIID SUBUNIT 11-RELATED"/>
    <property type="match status" value="1"/>
</dbReference>
<dbReference type="AlphaFoldDB" id="A0A1Z8JLX0"/>
<feature type="region of interest" description="Disordered" evidence="6">
    <location>
        <begin position="1"/>
        <end position="137"/>
    </location>
</feature>
<dbReference type="EMBL" id="NHMM01000005">
    <property type="protein sequence ID" value="OUT21573.1"/>
    <property type="molecule type" value="Genomic_DNA"/>
</dbReference>
<organism evidence="8 9">
    <name type="scientific">Pichia kudriavzevii</name>
    <name type="common">Yeast</name>
    <name type="synonym">Issatchenkia orientalis</name>
    <dbReference type="NCBI Taxonomy" id="4909"/>
    <lineage>
        <taxon>Eukaryota</taxon>
        <taxon>Fungi</taxon>
        <taxon>Dikarya</taxon>
        <taxon>Ascomycota</taxon>
        <taxon>Saccharomycotina</taxon>
        <taxon>Pichiomycetes</taxon>
        <taxon>Pichiales</taxon>
        <taxon>Pichiaceae</taxon>
        <taxon>Pichia</taxon>
    </lineage>
</organism>
<dbReference type="GO" id="GO:0016251">
    <property type="term" value="F:RNA polymerase II general transcription initiation factor activity"/>
    <property type="evidence" value="ECO:0007669"/>
    <property type="project" value="TreeGrafter"/>
</dbReference>
<comment type="similarity">
    <text evidence="2">Belongs to the TAF11 family.</text>
</comment>
<comment type="caution">
    <text evidence="8">The sequence shown here is derived from an EMBL/GenBank/DDBJ whole genome shotgun (WGS) entry which is preliminary data.</text>
</comment>
<feature type="compositionally biased region" description="Acidic residues" evidence="6">
    <location>
        <begin position="127"/>
        <end position="137"/>
    </location>
</feature>
<dbReference type="Pfam" id="PF04719">
    <property type="entry name" value="TAFII28"/>
    <property type="match status" value="1"/>
</dbReference>
<evidence type="ECO:0000259" key="7">
    <source>
        <dbReference type="Pfam" id="PF04719"/>
    </source>
</evidence>
<feature type="compositionally biased region" description="Basic and acidic residues" evidence="6">
    <location>
        <begin position="1"/>
        <end position="12"/>
    </location>
</feature>
<reference evidence="8 9" key="1">
    <citation type="submission" date="2017-05" db="EMBL/GenBank/DDBJ databases">
        <title>The Genome Sequence of Candida krusei Ckrusei653.</title>
        <authorList>
            <person name="Cuomo C."/>
            <person name="Forche A."/>
            <person name="Young S."/>
            <person name="Abouelleil A."/>
            <person name="Cao P."/>
            <person name="Chapman S."/>
            <person name="Cusick C."/>
            <person name="Shea T."/>
            <person name="Nusbaum C."/>
            <person name="Birren B."/>
        </authorList>
    </citation>
    <scope>NUCLEOTIDE SEQUENCE [LARGE SCALE GENOMIC DNA]</scope>
    <source>
        <strain evidence="8 9">Ckrusei653</strain>
    </source>
</reference>
<dbReference type="InterPro" id="IPR006809">
    <property type="entry name" value="TAFII28_dom"/>
</dbReference>
<name>A0A1Z8JLX0_PICKU</name>
<dbReference type="GO" id="GO:0046982">
    <property type="term" value="F:protein heterodimerization activity"/>
    <property type="evidence" value="ECO:0007669"/>
    <property type="project" value="InterPro"/>
</dbReference>
<keyword evidence="4" id="KW-0804">Transcription</keyword>
<dbReference type="InterPro" id="IPR009072">
    <property type="entry name" value="Histone-fold"/>
</dbReference>
<evidence type="ECO:0000256" key="3">
    <source>
        <dbReference type="ARBA" id="ARBA00023015"/>
    </source>
</evidence>
<comment type="subcellular location">
    <subcellularLocation>
        <location evidence="1">Nucleus</location>
    </subcellularLocation>
</comment>
<evidence type="ECO:0000256" key="6">
    <source>
        <dbReference type="SAM" id="MobiDB-lite"/>
    </source>
</evidence>
<dbReference type="InterPro" id="IPR045127">
    <property type="entry name" value="TAF11-like"/>
</dbReference>
<proteinExistence type="inferred from homology"/>
<dbReference type="Proteomes" id="UP000195871">
    <property type="component" value="Unassembled WGS sequence"/>
</dbReference>
<dbReference type="VEuPathDB" id="FungiDB:C5L36_0B05970"/>
<protein>
    <recommendedName>
        <fullName evidence="7">TAFII28-like protein domain-containing protein</fullName>
    </recommendedName>
</protein>
<dbReference type="CDD" id="cd08048">
    <property type="entry name" value="HFD_TAF11"/>
    <property type="match status" value="1"/>
</dbReference>
<gene>
    <name evidence="8" type="ORF">CAS74_003694</name>
</gene>
<evidence type="ECO:0000256" key="2">
    <source>
        <dbReference type="ARBA" id="ARBA00009788"/>
    </source>
</evidence>
<dbReference type="Gene3D" id="1.10.20.10">
    <property type="entry name" value="Histone, subunit A"/>
    <property type="match status" value="1"/>
</dbReference>
<dbReference type="PANTHER" id="PTHR13218:SF8">
    <property type="entry name" value="TRANSCRIPTION INITIATION FACTOR TFIID SUBUNIT 11"/>
    <property type="match status" value="1"/>
</dbReference>
<keyword evidence="5" id="KW-0539">Nucleus</keyword>
<feature type="domain" description="TAFII28-like protein" evidence="7">
    <location>
        <begin position="164"/>
        <end position="278"/>
    </location>
</feature>
<evidence type="ECO:0000256" key="5">
    <source>
        <dbReference type="ARBA" id="ARBA00023242"/>
    </source>
</evidence>
<keyword evidence="3" id="KW-0805">Transcription regulation</keyword>
<evidence type="ECO:0000256" key="1">
    <source>
        <dbReference type="ARBA" id="ARBA00004123"/>
    </source>
</evidence>